<dbReference type="GO" id="GO:0016740">
    <property type="term" value="F:transferase activity"/>
    <property type="evidence" value="ECO:0007669"/>
    <property type="project" value="UniProtKB-KW"/>
</dbReference>
<evidence type="ECO:0000313" key="2">
    <source>
        <dbReference type="EMBL" id="NIK58504.1"/>
    </source>
</evidence>
<dbReference type="PANTHER" id="PTHR11895">
    <property type="entry name" value="TRANSAMIDASE"/>
    <property type="match status" value="1"/>
</dbReference>
<sequence>MTTERPGDPSQWSLEEIQDAVVAGRVTPYDVVDASLRALQDWEPVVGAFTSWDEARLNSNSADTAERLRRSAPAPLDGVVLAVKDNIQVAGRPLTAGSSWWQVTPAVNAECWQALEEAGAMYLGQTNLHEFAFGATTVNLAAQTTRNPWDVERAAGGSSGGSAVAVAIGACGAALGTDTGGSVRIPAALTGVTGFKPTYGRIPLTGVVPLSPSCDHVGVLSRTAAGCARVFGNLPGQRRCDTGTWPDRTFAGRRIGVLTAHLNRSEPEVVAAVQRALTMLEELGAELEEATVPNEHEANAVTSTMVRFEAAQVHRKWLRDPAVRYGADVRGRLEEGLSISADRYREARERRGELAAAILDAHHGFDAVAGPTVPITAPTISSCVQAAGAAVQSALLSNTYCYNVTGQPAISVPCGLTSEGLPVGLQLAAGLGHDDSLVELGVALQRVTRWHNARPVLQRSPA</sequence>
<dbReference type="EC" id="6.3.5.7" evidence="2"/>
<dbReference type="SUPFAM" id="SSF75304">
    <property type="entry name" value="Amidase signature (AS) enzymes"/>
    <property type="match status" value="1"/>
</dbReference>
<dbReference type="Proteomes" id="UP000555407">
    <property type="component" value="Unassembled WGS sequence"/>
</dbReference>
<keyword evidence="3" id="KW-1185">Reference proteome</keyword>
<feature type="domain" description="Amidase" evidence="1">
    <location>
        <begin position="30"/>
        <end position="437"/>
    </location>
</feature>
<accession>A0A7X6A2R1</accession>
<dbReference type="EC" id="6.3.5.6" evidence="2"/>
<keyword evidence="2" id="KW-0808">Transferase</keyword>
<evidence type="ECO:0000259" key="1">
    <source>
        <dbReference type="Pfam" id="PF01425"/>
    </source>
</evidence>
<dbReference type="InterPro" id="IPR023631">
    <property type="entry name" value="Amidase_dom"/>
</dbReference>
<dbReference type="GO" id="GO:0050566">
    <property type="term" value="F:asparaginyl-tRNA synthase (glutamine-hydrolyzing) activity"/>
    <property type="evidence" value="ECO:0007669"/>
    <property type="project" value="UniProtKB-EC"/>
</dbReference>
<reference evidence="2 3" key="1">
    <citation type="submission" date="2020-03" db="EMBL/GenBank/DDBJ databases">
        <title>Sequencing the genomes of 1000 actinobacteria strains.</title>
        <authorList>
            <person name="Klenk H.-P."/>
        </authorList>
    </citation>
    <scope>NUCLEOTIDE SEQUENCE [LARGE SCALE GENOMIC DNA]</scope>
    <source>
        <strain evidence="2 3">DSM 45490</strain>
    </source>
</reference>
<dbReference type="InterPro" id="IPR000120">
    <property type="entry name" value="Amidase"/>
</dbReference>
<protein>
    <submittedName>
        <fullName evidence="2">Aspartyl-tRNA(Asn)/glutamyl-tRNA(Gln) amidotransferase subunit A</fullName>
        <ecNumber evidence="2">6.3.5.6</ecNumber>
        <ecNumber evidence="2">6.3.5.7</ecNumber>
    </submittedName>
</protein>
<keyword evidence="2" id="KW-0436">Ligase</keyword>
<gene>
    <name evidence="2" type="ORF">BJY22_004221</name>
</gene>
<dbReference type="RefSeq" id="WP_167209349.1">
    <property type="nucleotide sequence ID" value="NZ_JAASRO010000001.1"/>
</dbReference>
<dbReference type="AlphaFoldDB" id="A0A7X6A2R1"/>
<comment type="caution">
    <text evidence="2">The sequence shown here is derived from an EMBL/GenBank/DDBJ whole genome shotgun (WGS) entry which is preliminary data.</text>
</comment>
<evidence type="ECO:0000313" key="3">
    <source>
        <dbReference type="Proteomes" id="UP000555407"/>
    </source>
</evidence>
<dbReference type="Pfam" id="PF01425">
    <property type="entry name" value="Amidase"/>
    <property type="match status" value="1"/>
</dbReference>
<dbReference type="InterPro" id="IPR036928">
    <property type="entry name" value="AS_sf"/>
</dbReference>
<dbReference type="GO" id="GO:0050567">
    <property type="term" value="F:glutaminyl-tRNA synthase (glutamine-hydrolyzing) activity"/>
    <property type="evidence" value="ECO:0007669"/>
    <property type="project" value="UniProtKB-EC"/>
</dbReference>
<name>A0A7X6A2R1_9ACTN</name>
<dbReference type="EMBL" id="JAASRO010000001">
    <property type="protein sequence ID" value="NIK58504.1"/>
    <property type="molecule type" value="Genomic_DNA"/>
</dbReference>
<dbReference type="PANTHER" id="PTHR11895:SF176">
    <property type="entry name" value="AMIDASE AMID-RELATED"/>
    <property type="match status" value="1"/>
</dbReference>
<dbReference type="InterPro" id="IPR020556">
    <property type="entry name" value="Amidase_CS"/>
</dbReference>
<dbReference type="PROSITE" id="PS00571">
    <property type="entry name" value="AMIDASES"/>
    <property type="match status" value="1"/>
</dbReference>
<dbReference type="Gene3D" id="3.90.1300.10">
    <property type="entry name" value="Amidase signature (AS) domain"/>
    <property type="match status" value="1"/>
</dbReference>
<proteinExistence type="predicted"/>
<organism evidence="2 3">
    <name type="scientific">Kribbella shirazensis</name>
    <dbReference type="NCBI Taxonomy" id="1105143"/>
    <lineage>
        <taxon>Bacteria</taxon>
        <taxon>Bacillati</taxon>
        <taxon>Actinomycetota</taxon>
        <taxon>Actinomycetes</taxon>
        <taxon>Propionibacteriales</taxon>
        <taxon>Kribbellaceae</taxon>
        <taxon>Kribbella</taxon>
    </lineage>
</organism>